<gene>
    <name evidence="7" type="primary">vapC</name>
    <name evidence="9" type="ORF">AWB95_03340</name>
    <name evidence="10" type="ORF">CQY23_00785</name>
</gene>
<dbReference type="Proteomes" id="UP000193907">
    <property type="component" value="Unassembled WGS sequence"/>
</dbReference>
<evidence type="ECO:0000313" key="9">
    <source>
        <dbReference type="EMBL" id="ORV18522.1"/>
    </source>
</evidence>
<dbReference type="Gene3D" id="3.40.50.1010">
    <property type="entry name" value="5'-nuclease"/>
    <property type="match status" value="1"/>
</dbReference>
<comment type="similarity">
    <text evidence="7">Belongs to the PINc/VapC protein family.</text>
</comment>
<dbReference type="Proteomes" id="UP000230971">
    <property type="component" value="Unassembled WGS sequence"/>
</dbReference>
<evidence type="ECO:0000313" key="10">
    <source>
        <dbReference type="EMBL" id="PIB80820.1"/>
    </source>
</evidence>
<dbReference type="InterPro" id="IPR002716">
    <property type="entry name" value="PIN_dom"/>
</dbReference>
<evidence type="ECO:0000256" key="7">
    <source>
        <dbReference type="HAMAP-Rule" id="MF_00265"/>
    </source>
</evidence>
<dbReference type="GO" id="GO:0000287">
    <property type="term" value="F:magnesium ion binding"/>
    <property type="evidence" value="ECO:0007669"/>
    <property type="project" value="UniProtKB-UniRule"/>
</dbReference>
<dbReference type="InterPro" id="IPR029060">
    <property type="entry name" value="PIN-like_dom_sf"/>
</dbReference>
<comment type="caution">
    <text evidence="9">The sequence shown here is derived from an EMBL/GenBank/DDBJ whole genome shotgun (WGS) entry which is preliminary data.</text>
</comment>
<evidence type="ECO:0000313" key="12">
    <source>
        <dbReference type="Proteomes" id="UP000230971"/>
    </source>
</evidence>
<dbReference type="GO" id="GO:0004521">
    <property type="term" value="F:RNA endonuclease activity"/>
    <property type="evidence" value="ECO:0007669"/>
    <property type="project" value="InterPro"/>
</dbReference>
<dbReference type="STRING" id="28045.AWB95_03340"/>
<dbReference type="GO" id="GO:0090729">
    <property type="term" value="F:toxin activity"/>
    <property type="evidence" value="ECO:0007669"/>
    <property type="project" value="UniProtKB-KW"/>
</dbReference>
<keyword evidence="5 7" id="KW-0378">Hydrolase</keyword>
<evidence type="ECO:0000256" key="4">
    <source>
        <dbReference type="ARBA" id="ARBA00022723"/>
    </source>
</evidence>
<keyword evidence="11" id="KW-1185">Reference proteome</keyword>
<proteinExistence type="inferred from homology"/>
<accession>A0A1X1RW37</accession>
<keyword evidence="2 7" id="KW-1277">Toxin-antitoxin system</keyword>
<name>A0A1X1RW37_MYCCE</name>
<keyword evidence="3 7" id="KW-0540">Nuclease</keyword>
<dbReference type="GO" id="GO:0016075">
    <property type="term" value="P:rRNA catabolic process"/>
    <property type="evidence" value="ECO:0007669"/>
    <property type="project" value="TreeGrafter"/>
</dbReference>
<dbReference type="Pfam" id="PF01850">
    <property type="entry name" value="PIN"/>
    <property type="match status" value="1"/>
</dbReference>
<dbReference type="GO" id="GO:0016787">
    <property type="term" value="F:hydrolase activity"/>
    <property type="evidence" value="ECO:0007669"/>
    <property type="project" value="UniProtKB-KW"/>
</dbReference>
<protein>
    <recommendedName>
        <fullName evidence="7">Ribonuclease VapC</fullName>
        <shortName evidence="7">RNase VapC</shortName>
        <ecNumber evidence="7">3.1.-.-</ecNumber>
    </recommendedName>
    <alternativeName>
        <fullName evidence="7">Toxin VapC</fullName>
    </alternativeName>
</protein>
<dbReference type="OrthoDB" id="4724868at2"/>
<feature type="binding site" evidence="7">
    <location>
        <position position="5"/>
    </location>
    <ligand>
        <name>Mg(2+)</name>
        <dbReference type="ChEBI" id="CHEBI:18420"/>
    </ligand>
</feature>
<evidence type="ECO:0000256" key="1">
    <source>
        <dbReference type="ARBA" id="ARBA00001946"/>
    </source>
</evidence>
<evidence type="ECO:0000256" key="2">
    <source>
        <dbReference type="ARBA" id="ARBA00022649"/>
    </source>
</evidence>
<keyword evidence="4 7" id="KW-0479">Metal-binding</keyword>
<dbReference type="EMBL" id="LQOM01000014">
    <property type="protein sequence ID" value="ORV18522.1"/>
    <property type="molecule type" value="Genomic_DNA"/>
</dbReference>
<dbReference type="EMBL" id="PDKV01000001">
    <property type="protein sequence ID" value="PIB80820.1"/>
    <property type="molecule type" value="Genomic_DNA"/>
</dbReference>
<reference evidence="10 12" key="2">
    <citation type="journal article" date="2017" name="Infect. Genet. Evol.">
        <title>The new phylogeny of the genus Mycobacterium: The old and the news.</title>
        <authorList>
            <person name="Tortoli E."/>
            <person name="Fedrizzi T."/>
            <person name="Meehan C.J."/>
            <person name="Trovato A."/>
            <person name="Grottola A."/>
            <person name="Giacobazzi E."/>
            <person name="Serpini G.F."/>
            <person name="Tagliazucchi S."/>
            <person name="Fabio A."/>
            <person name="Bettua C."/>
            <person name="Bertorelli R."/>
            <person name="Frascaro F."/>
            <person name="De Sanctis V."/>
            <person name="Pecorari M."/>
            <person name="Jousson O."/>
            <person name="Segata N."/>
            <person name="Cirillo D.M."/>
        </authorList>
    </citation>
    <scope>NUCLEOTIDE SEQUENCE [LARGE SCALE GENOMIC DNA]</scope>
    <source>
        <strain evidence="10 12">NCTC 12882</strain>
    </source>
</reference>
<keyword evidence="7" id="KW-0800">Toxin</keyword>
<dbReference type="SUPFAM" id="SSF88723">
    <property type="entry name" value="PIN domain-like"/>
    <property type="match status" value="1"/>
</dbReference>
<evidence type="ECO:0000256" key="6">
    <source>
        <dbReference type="ARBA" id="ARBA00022842"/>
    </source>
</evidence>
<reference evidence="9 11" key="1">
    <citation type="submission" date="2016-01" db="EMBL/GenBank/DDBJ databases">
        <title>The new phylogeny of the genus Mycobacterium.</title>
        <authorList>
            <person name="Tarcisio F."/>
            <person name="Conor M."/>
            <person name="Antonella G."/>
            <person name="Elisabetta G."/>
            <person name="Giulia F.S."/>
            <person name="Sara T."/>
            <person name="Anna F."/>
            <person name="Clotilde B."/>
            <person name="Roberto B."/>
            <person name="Veronica D.S."/>
            <person name="Fabio R."/>
            <person name="Monica P."/>
            <person name="Olivier J."/>
            <person name="Enrico T."/>
            <person name="Nicola S."/>
        </authorList>
    </citation>
    <scope>NUCLEOTIDE SEQUENCE [LARGE SCALE GENOMIC DNA]</scope>
    <source>
        <strain evidence="9 11">DSM 44243</strain>
    </source>
</reference>
<dbReference type="InterPro" id="IPR022907">
    <property type="entry name" value="VapC_family"/>
</dbReference>
<evidence type="ECO:0000259" key="8">
    <source>
        <dbReference type="Pfam" id="PF01850"/>
    </source>
</evidence>
<evidence type="ECO:0000256" key="5">
    <source>
        <dbReference type="ARBA" id="ARBA00022801"/>
    </source>
</evidence>
<sequence length="138" mass="15908">MKFADTSWWVAWALPGDGRHASALTMLAALGRSEQILTTNLIAGETWTFLRRKDSHRTALAFLDRLDTLQSAERLVVHRVTEEQDAAAWEWLRKHDERVYSYVDATSFRVMRDRRLREALAFDQDFAAAGFVEVHGTR</sequence>
<dbReference type="PANTHER" id="PTHR42188">
    <property type="entry name" value="23S RRNA-SPECIFIC ENDONUCLEASE VAPC20"/>
    <property type="match status" value="1"/>
</dbReference>
<dbReference type="HAMAP" id="MF_00265">
    <property type="entry name" value="VapC_Nob1"/>
    <property type="match status" value="1"/>
</dbReference>
<dbReference type="RefSeq" id="WP_062539661.1">
    <property type="nucleotide sequence ID" value="NZ_BBUN01000132.1"/>
</dbReference>
<dbReference type="PANTHER" id="PTHR42188:SF1">
    <property type="entry name" value="23S RRNA-SPECIFIC ENDONUCLEASE VAPC20"/>
    <property type="match status" value="1"/>
</dbReference>
<evidence type="ECO:0000313" key="11">
    <source>
        <dbReference type="Proteomes" id="UP000193907"/>
    </source>
</evidence>
<dbReference type="EC" id="3.1.-.-" evidence="7"/>
<comment type="cofactor">
    <cofactor evidence="1 7">
        <name>Mg(2+)</name>
        <dbReference type="ChEBI" id="CHEBI:18420"/>
    </cofactor>
</comment>
<feature type="binding site" evidence="7">
    <location>
        <position position="104"/>
    </location>
    <ligand>
        <name>Mg(2+)</name>
        <dbReference type="ChEBI" id="CHEBI:18420"/>
    </ligand>
</feature>
<comment type="function">
    <text evidence="7">Toxic component of a toxin-antitoxin (TA) system. An RNase.</text>
</comment>
<evidence type="ECO:0000256" key="3">
    <source>
        <dbReference type="ARBA" id="ARBA00022722"/>
    </source>
</evidence>
<dbReference type="AlphaFoldDB" id="A0A1X1RW37"/>
<keyword evidence="6 7" id="KW-0460">Magnesium</keyword>
<feature type="domain" description="PIN" evidence="8">
    <location>
        <begin position="3"/>
        <end position="131"/>
    </location>
</feature>
<organism evidence="9 11">
    <name type="scientific">Mycobacterium celatum</name>
    <dbReference type="NCBI Taxonomy" id="28045"/>
    <lineage>
        <taxon>Bacteria</taxon>
        <taxon>Bacillati</taxon>
        <taxon>Actinomycetota</taxon>
        <taxon>Actinomycetes</taxon>
        <taxon>Mycobacteriales</taxon>
        <taxon>Mycobacteriaceae</taxon>
        <taxon>Mycobacterium</taxon>
    </lineage>
</organism>
<dbReference type="InterPro" id="IPR039018">
    <property type="entry name" value="VapC20-like"/>
</dbReference>